<dbReference type="Gene3D" id="2.30.29.30">
    <property type="entry name" value="Pleckstrin-homology domain (PH domain)/Phosphotyrosine-binding domain (PTB)"/>
    <property type="match status" value="1"/>
</dbReference>
<dbReference type="PROSITE" id="PS50003">
    <property type="entry name" value="PH_DOMAIN"/>
    <property type="match status" value="1"/>
</dbReference>
<dbReference type="SUPFAM" id="SSF50729">
    <property type="entry name" value="PH domain-like"/>
    <property type="match status" value="1"/>
</dbReference>
<proteinExistence type="predicted"/>
<dbReference type="InterPro" id="IPR027267">
    <property type="entry name" value="AH/BAR_dom_sf"/>
</dbReference>
<dbReference type="InterPro" id="IPR004148">
    <property type="entry name" value="BAR_dom"/>
</dbReference>
<gene>
    <name evidence="3" type="ORF">CDAUBV1_LOCUS588</name>
</gene>
<evidence type="ECO:0000313" key="3">
    <source>
        <dbReference type="EMBL" id="CAL5129543.1"/>
    </source>
</evidence>
<dbReference type="SMART" id="SM00233">
    <property type="entry name" value="PH"/>
    <property type="match status" value="1"/>
</dbReference>
<dbReference type="Pfam" id="PF16746">
    <property type="entry name" value="BAR_3"/>
    <property type="match status" value="1"/>
</dbReference>
<dbReference type="GO" id="GO:0023052">
    <property type="term" value="P:signaling"/>
    <property type="evidence" value="ECO:0007669"/>
    <property type="project" value="TreeGrafter"/>
</dbReference>
<comment type="caution">
    <text evidence="3">The sequence shown here is derived from an EMBL/GenBank/DDBJ whole genome shotgun (WGS) entry which is preliminary data.</text>
</comment>
<feature type="domain" description="PH" evidence="2">
    <location>
        <begin position="286"/>
        <end position="385"/>
    </location>
</feature>
<dbReference type="SUPFAM" id="SSF103657">
    <property type="entry name" value="BAR/IMD domain-like"/>
    <property type="match status" value="1"/>
</dbReference>
<feature type="compositionally biased region" description="Basic and acidic residues" evidence="1">
    <location>
        <begin position="395"/>
        <end position="410"/>
    </location>
</feature>
<dbReference type="InterPro" id="IPR011993">
    <property type="entry name" value="PH-like_dom_sf"/>
</dbReference>
<evidence type="ECO:0000256" key="1">
    <source>
        <dbReference type="SAM" id="MobiDB-lite"/>
    </source>
</evidence>
<dbReference type="Proteomes" id="UP001497525">
    <property type="component" value="Unassembled WGS sequence"/>
</dbReference>
<accession>A0AAV2SZL2</accession>
<dbReference type="InterPro" id="IPR001849">
    <property type="entry name" value="PH_domain"/>
</dbReference>
<dbReference type="Pfam" id="PF00169">
    <property type="entry name" value="PH"/>
    <property type="match status" value="1"/>
</dbReference>
<sequence>MSGQSLLNFEDIAVDAPYTRHLVKAICTNALDALDDFKRLHRAFSTVCRVQEQLAVAYEELAEAMRMTINKDGGAYQLNEEVKQCGFQFSSFVEEIRELHQNLSANLQSGLIGRLDGFIKFLGGLPSESAALDSCEKSREQAFEAYMRLPKKSAPKTIQNALMELSSSRQAFEHAATLYYGHLNEAGYFQEIIPFLGMTMFLDEHTQFAKGVNEVFGQVTADFLASCRSALQQRFAAKREMTDKFSKHIEELECSPLAAFCPEPWLLVSDESNDSQIEIPQPDRHLRSKSGRLLMRTRINLVWRWIEVYCFTQSGNLMYQQYEDIGAGLLVDLNQKGVYTEVAEYDDRRNVFQIVSPTERKTIVFQAENQVQRDEWIATLTNIIFDVNSLEHRTSSAKESRSHTAERQSKLSEGVSPVVKKPTTLDWSSAHLPTVQFMLPIVDALNSVRDEELVRVHRMCVEHDSGQSKNATVVGIEGACTSSPKLEEVRVPEILPDPLDIQFLGAVDLPPGSESLRPDQYSDVLSYVLSCRSASDSPKPMNCALLVTRGDIWILAQRSTSQLVDEAESDPKKADVLVRVPFTSLYSWFIYPDNPKLACLLVDGPLSETPVFAANSASLCFAFESDHNQLISERILAAQLDRVQILEDSKQGAEKERIVANIARFSESHPNALNNVQLKTSSIESSVVRDPA</sequence>
<dbReference type="GO" id="GO:0010008">
    <property type="term" value="C:endosome membrane"/>
    <property type="evidence" value="ECO:0007669"/>
    <property type="project" value="TreeGrafter"/>
</dbReference>
<protein>
    <recommendedName>
        <fullName evidence="2">PH domain-containing protein</fullName>
    </recommendedName>
</protein>
<dbReference type="EMBL" id="CAXLJL010000002">
    <property type="protein sequence ID" value="CAL5129543.1"/>
    <property type="molecule type" value="Genomic_DNA"/>
</dbReference>
<name>A0AAV2SZL2_CALDB</name>
<evidence type="ECO:0000259" key="2">
    <source>
        <dbReference type="PROSITE" id="PS50003"/>
    </source>
</evidence>
<dbReference type="AlphaFoldDB" id="A0AAV2SZL2"/>
<evidence type="ECO:0000313" key="4">
    <source>
        <dbReference type="Proteomes" id="UP001497525"/>
    </source>
</evidence>
<dbReference type="InterPro" id="IPR047181">
    <property type="entry name" value="DP13A/B"/>
</dbReference>
<dbReference type="PANTHER" id="PTHR46415">
    <property type="entry name" value="ADAPTOR PROTEIN, PHOSPHOTYROSINE INTERACTION, PH DOMAIN AND LEUCINE ZIPPER-CONTAINING 2"/>
    <property type="match status" value="1"/>
</dbReference>
<dbReference type="Gene3D" id="1.20.1270.60">
    <property type="entry name" value="Arfaptin homology (AH) domain/BAR domain"/>
    <property type="match status" value="1"/>
</dbReference>
<feature type="region of interest" description="Disordered" evidence="1">
    <location>
        <begin position="395"/>
        <end position="416"/>
    </location>
</feature>
<reference evidence="3" key="1">
    <citation type="submission" date="2024-06" db="EMBL/GenBank/DDBJ databases">
        <authorList>
            <person name="Liu X."/>
            <person name="Lenzi L."/>
            <person name="Haldenby T S."/>
            <person name="Uol C."/>
        </authorList>
    </citation>
    <scope>NUCLEOTIDE SEQUENCE</scope>
</reference>
<dbReference type="PANTHER" id="PTHR46415:SF2">
    <property type="entry name" value="BETA, PUTATIVE-RELATED"/>
    <property type="match status" value="1"/>
</dbReference>
<organism evidence="3 4">
    <name type="scientific">Calicophoron daubneyi</name>
    <name type="common">Rumen fluke</name>
    <name type="synonym">Paramphistomum daubneyi</name>
    <dbReference type="NCBI Taxonomy" id="300641"/>
    <lineage>
        <taxon>Eukaryota</taxon>
        <taxon>Metazoa</taxon>
        <taxon>Spiralia</taxon>
        <taxon>Lophotrochozoa</taxon>
        <taxon>Platyhelminthes</taxon>
        <taxon>Trematoda</taxon>
        <taxon>Digenea</taxon>
        <taxon>Plagiorchiida</taxon>
        <taxon>Pronocephalata</taxon>
        <taxon>Paramphistomoidea</taxon>
        <taxon>Paramphistomidae</taxon>
        <taxon>Calicophoron</taxon>
    </lineage>
</organism>